<evidence type="ECO:0000256" key="6">
    <source>
        <dbReference type="SAM" id="Phobius"/>
    </source>
</evidence>
<protein>
    <submittedName>
        <fullName evidence="7">CorA-like protein</fullName>
    </submittedName>
</protein>
<dbReference type="InterPro" id="IPR002523">
    <property type="entry name" value="MgTranspt_CorA/ZnTranspt_ZntB"/>
</dbReference>
<keyword evidence="3 6" id="KW-0812">Transmembrane</keyword>
<sequence length="313" mass="35781">MIKIFKTTDSGVLQISEFEDNSWISMTNPTTEELFSVSSTYKIAPDDLRASLDEEERSRIEIEEYYSLILVDIPTIEERNGKDWYGTIPLAIIICDKVIVTVCLEDSPVLTAFMDGRVRNFYTHMKTRFIFQILYRNATLYLNYLRIIDRRSDAIEQKLHEATKNRELIELLELEKSLVFFTTSLKSNEVVLEKLLKSTAIKKYPEDEDLIEDVIVENKQAIEMANIYSGILNGTMDTFASVISNNQNSVMKFLTTITIVLSIPTMIASFYGMNVKADGMPFANIRGGFIIVIGISLIISLIIALIFRKKDLF</sequence>
<evidence type="ECO:0000256" key="1">
    <source>
        <dbReference type="ARBA" id="ARBA00004141"/>
    </source>
</evidence>
<dbReference type="Gene3D" id="3.30.460.20">
    <property type="entry name" value="CorA soluble domain-like"/>
    <property type="match status" value="1"/>
</dbReference>
<dbReference type="GO" id="GO:0046873">
    <property type="term" value="F:metal ion transmembrane transporter activity"/>
    <property type="evidence" value="ECO:0007669"/>
    <property type="project" value="InterPro"/>
</dbReference>
<feature type="transmembrane region" description="Helical" evidence="6">
    <location>
        <begin position="253"/>
        <end position="273"/>
    </location>
</feature>
<evidence type="ECO:0000313" key="8">
    <source>
        <dbReference type="Proteomes" id="UP000006238"/>
    </source>
</evidence>
<comment type="caution">
    <text evidence="7">The sequence shown here is derived from an EMBL/GenBank/DDBJ whole genome shotgun (WGS) entry which is preliminary data.</text>
</comment>
<feature type="transmembrane region" description="Helical" evidence="6">
    <location>
        <begin position="285"/>
        <end position="307"/>
    </location>
</feature>
<proteinExistence type="inferred from homology"/>
<keyword evidence="8" id="KW-1185">Reference proteome</keyword>
<keyword evidence="4 6" id="KW-1133">Transmembrane helix</keyword>
<evidence type="ECO:0000256" key="4">
    <source>
        <dbReference type="ARBA" id="ARBA00022989"/>
    </source>
</evidence>
<dbReference type="InterPro" id="IPR045861">
    <property type="entry name" value="CorA_cytoplasmic_dom"/>
</dbReference>
<dbReference type="EMBL" id="ABWN01000030">
    <property type="protein sequence ID" value="EFF68118.1"/>
    <property type="molecule type" value="Genomic_DNA"/>
</dbReference>
<comment type="similarity">
    <text evidence="2">Belongs to the CorA metal ion transporter (MIT) (TC 1.A.35) family.</text>
</comment>
<dbReference type="eggNOG" id="COG0598">
    <property type="taxonomic scope" value="Bacteria"/>
</dbReference>
<evidence type="ECO:0000256" key="3">
    <source>
        <dbReference type="ARBA" id="ARBA00022692"/>
    </source>
</evidence>
<evidence type="ECO:0000256" key="5">
    <source>
        <dbReference type="ARBA" id="ARBA00023136"/>
    </source>
</evidence>
<gene>
    <name evidence="7" type="ORF">BUTYVIB_01386</name>
</gene>
<evidence type="ECO:0000313" key="7">
    <source>
        <dbReference type="EMBL" id="EFF68118.1"/>
    </source>
</evidence>
<dbReference type="PANTHER" id="PTHR47891:SF2">
    <property type="entry name" value="MAGNESIUM AND COBALT TRANSPORTER"/>
    <property type="match status" value="1"/>
</dbReference>
<dbReference type="GeneID" id="98918383"/>
<evidence type="ECO:0000256" key="2">
    <source>
        <dbReference type="ARBA" id="ARBA00009765"/>
    </source>
</evidence>
<organism evidence="7 8">
    <name type="scientific">Eshraghiella crossota DSM 2876</name>
    <dbReference type="NCBI Taxonomy" id="511680"/>
    <lineage>
        <taxon>Bacteria</taxon>
        <taxon>Bacillati</taxon>
        <taxon>Bacillota</taxon>
        <taxon>Clostridia</taxon>
        <taxon>Lachnospirales</taxon>
        <taxon>Lachnospiraceae</taxon>
        <taxon>Eshraghiella</taxon>
    </lineage>
</organism>
<accession>D4RZX0</accession>
<comment type="subcellular location">
    <subcellularLocation>
        <location evidence="1">Membrane</location>
        <topology evidence="1">Multi-pass membrane protein</topology>
    </subcellularLocation>
</comment>
<dbReference type="GO" id="GO:0016020">
    <property type="term" value="C:membrane"/>
    <property type="evidence" value="ECO:0007669"/>
    <property type="project" value="UniProtKB-SubCell"/>
</dbReference>
<dbReference type="Proteomes" id="UP000006238">
    <property type="component" value="Unassembled WGS sequence"/>
</dbReference>
<dbReference type="SUPFAM" id="SSF143865">
    <property type="entry name" value="CorA soluble domain-like"/>
    <property type="match status" value="1"/>
</dbReference>
<dbReference type="PANTHER" id="PTHR47891">
    <property type="entry name" value="TRANSPORTER-RELATED"/>
    <property type="match status" value="1"/>
</dbReference>
<dbReference type="STRING" id="45851.BHV86_00035"/>
<name>D4RZX0_9FIRM</name>
<dbReference type="InterPro" id="IPR047199">
    <property type="entry name" value="CorA-like"/>
</dbReference>
<dbReference type="CDD" id="cd12827">
    <property type="entry name" value="EcCorA_ZntB-like_u2"/>
    <property type="match status" value="1"/>
</dbReference>
<dbReference type="HOGENOM" id="CLU_007127_8_1_9"/>
<dbReference type="Pfam" id="PF01544">
    <property type="entry name" value="CorA"/>
    <property type="match status" value="1"/>
</dbReference>
<keyword evidence="5 6" id="KW-0472">Membrane</keyword>
<dbReference type="Gene3D" id="1.20.58.340">
    <property type="entry name" value="Magnesium transport protein CorA, transmembrane region"/>
    <property type="match status" value="2"/>
</dbReference>
<dbReference type="AlphaFoldDB" id="D4RZX0"/>
<dbReference type="RefSeq" id="WP_005602940.1">
    <property type="nucleotide sequence ID" value="NZ_GG663524.1"/>
</dbReference>
<reference evidence="7 8" key="1">
    <citation type="submission" date="2010-02" db="EMBL/GenBank/DDBJ databases">
        <authorList>
            <person name="Weinstock G."/>
            <person name="Sodergren E."/>
            <person name="Clifton S."/>
            <person name="Fulton L."/>
            <person name="Fulton B."/>
            <person name="Courtney L."/>
            <person name="Fronick C."/>
            <person name="Harrison M."/>
            <person name="Strong C."/>
            <person name="Farmer C."/>
            <person name="Delahaunty K."/>
            <person name="Markovic C."/>
            <person name="Hall O."/>
            <person name="Minx P."/>
            <person name="Tomlinson C."/>
            <person name="Mitreva M."/>
            <person name="Nelson J."/>
            <person name="Hou S."/>
            <person name="Wollam A."/>
            <person name="Pepin K.H."/>
            <person name="Johnson M."/>
            <person name="Bhonagiri V."/>
            <person name="Zhang X."/>
            <person name="Suruliraj S."/>
            <person name="Warren W."/>
            <person name="Chinwalla A."/>
            <person name="Mardis E.R."/>
            <person name="Wilson R.K."/>
        </authorList>
    </citation>
    <scope>NUCLEOTIDE SEQUENCE [LARGE SCALE GENOMIC DNA]</scope>
    <source>
        <strain evidence="7 8">DSM 2876</strain>
    </source>
</reference>
<dbReference type="InterPro" id="IPR045863">
    <property type="entry name" value="CorA_TM1_TM2"/>
</dbReference>
<dbReference type="SUPFAM" id="SSF144083">
    <property type="entry name" value="Magnesium transport protein CorA, transmembrane region"/>
    <property type="match status" value="1"/>
</dbReference>